<evidence type="ECO:0000313" key="1">
    <source>
        <dbReference type="EMBL" id="KAK6628376.1"/>
    </source>
</evidence>
<proteinExistence type="predicted"/>
<dbReference type="PANTHER" id="PTHR11106">
    <property type="entry name" value="GANGLIOSIDE INDUCED DIFFERENTIATION ASSOCIATED PROTEIN 2-RELATED"/>
    <property type="match status" value="1"/>
</dbReference>
<dbReference type="SUPFAM" id="SSF52949">
    <property type="entry name" value="Macro domain-like"/>
    <property type="match status" value="1"/>
</dbReference>
<protein>
    <submittedName>
        <fullName evidence="1">Uncharacterized protein</fullName>
    </submittedName>
</protein>
<evidence type="ECO:0000313" key="2">
    <source>
        <dbReference type="Proteomes" id="UP001372834"/>
    </source>
</evidence>
<sequence length="218" mass="24560">MLIPVTDGKQRGTCLFFALSIQSPSCVLGSTNPRETVIENVFSVYRNVLQKAYELKLASVGLSVINSVRRNYPPDEGAHIALRTVRRFLEKYPDSFDVLVFVVDSTDFGIYEILLPLYFPRSEAEENKARWQLPTDIGGPHGEPILPDRQIRIIDNPQHTFGNEELSALSSNDCCLNIGEHAFSQMQGDLDQQRLLGERPCSDPVSDIIIKEMQHKGR</sequence>
<name>A0AAN8PFM3_POLSC</name>
<accession>A0AAN8PFM3</accession>
<gene>
    <name evidence="1" type="ORF">RUM43_002188</name>
</gene>
<dbReference type="AlphaFoldDB" id="A0AAN8PFM3"/>
<reference evidence="1 2" key="1">
    <citation type="submission" date="2023-10" db="EMBL/GenBank/DDBJ databases">
        <title>Genomes of two closely related lineages of the louse Polyplax serrata with different host specificities.</title>
        <authorList>
            <person name="Martinu J."/>
            <person name="Tarabai H."/>
            <person name="Stefka J."/>
            <person name="Hypsa V."/>
        </authorList>
    </citation>
    <scope>NUCLEOTIDE SEQUENCE [LARGE SCALE GENOMIC DNA]</scope>
    <source>
        <strain evidence="1">HR10_N</strain>
    </source>
</reference>
<dbReference type="Proteomes" id="UP001372834">
    <property type="component" value="Unassembled WGS sequence"/>
</dbReference>
<comment type="caution">
    <text evidence="1">The sequence shown here is derived from an EMBL/GenBank/DDBJ whole genome shotgun (WGS) entry which is preliminary data.</text>
</comment>
<dbReference type="Gene3D" id="3.40.220.10">
    <property type="entry name" value="Leucine Aminopeptidase, subunit E, domain 1"/>
    <property type="match status" value="1"/>
</dbReference>
<organism evidence="1 2">
    <name type="scientific">Polyplax serrata</name>
    <name type="common">Common mouse louse</name>
    <dbReference type="NCBI Taxonomy" id="468196"/>
    <lineage>
        <taxon>Eukaryota</taxon>
        <taxon>Metazoa</taxon>
        <taxon>Ecdysozoa</taxon>
        <taxon>Arthropoda</taxon>
        <taxon>Hexapoda</taxon>
        <taxon>Insecta</taxon>
        <taxon>Pterygota</taxon>
        <taxon>Neoptera</taxon>
        <taxon>Paraneoptera</taxon>
        <taxon>Psocodea</taxon>
        <taxon>Troctomorpha</taxon>
        <taxon>Phthiraptera</taxon>
        <taxon>Anoplura</taxon>
        <taxon>Polyplacidae</taxon>
        <taxon>Polyplax</taxon>
    </lineage>
</organism>
<dbReference type="PANTHER" id="PTHR11106:SF72">
    <property type="entry name" value="GANGLIOSIDE-INDUCED DIFFERENTIATION-ASSOCIATED PROTEIN 2"/>
    <property type="match status" value="1"/>
</dbReference>
<dbReference type="InterPro" id="IPR043472">
    <property type="entry name" value="Macro_dom-like"/>
</dbReference>
<dbReference type="EMBL" id="JAWJWE010000036">
    <property type="protein sequence ID" value="KAK6628376.1"/>
    <property type="molecule type" value="Genomic_DNA"/>
</dbReference>